<keyword evidence="1" id="KW-0175">Coiled coil</keyword>
<comment type="caution">
    <text evidence="2">The sequence shown here is derived from an EMBL/GenBank/DDBJ whole genome shotgun (WGS) entry which is preliminary data.</text>
</comment>
<evidence type="ECO:0000313" key="2">
    <source>
        <dbReference type="EMBL" id="MBV2127961.1"/>
    </source>
</evidence>
<feature type="coiled-coil region" evidence="1">
    <location>
        <begin position="53"/>
        <end position="80"/>
    </location>
</feature>
<sequence>MTNHKDNPAEIYLVPVFDGEHDPLWCEDPAPGEGMREEDATRYVRADLTPESNAVLAERIADLTRQNSELTHELNELYGTAKLLGSKLAAKPSDSGYEKLLAERDALMAQVERFYEFVNFVVNCCEMSKDHFDYGTKLLSDFIEVKSTPAQYLAEHDREVAARAVEDLLAKQIGWMTSRGVVFSVEDIERYANQLRQQAKGGE</sequence>
<evidence type="ECO:0000256" key="1">
    <source>
        <dbReference type="SAM" id="Coils"/>
    </source>
</evidence>
<keyword evidence="3" id="KW-1185">Reference proteome</keyword>
<reference evidence="2 3" key="1">
    <citation type="submission" date="2021-06" db="EMBL/GenBank/DDBJ databases">
        <title>Rheinheimera indica sp. nov., isolated from deep-sea sediment.</title>
        <authorList>
            <person name="Wang Z."/>
            <person name="Zhang X.-Y."/>
        </authorList>
    </citation>
    <scope>NUCLEOTIDE SEQUENCE [LARGE SCALE GENOMIC DNA]</scope>
    <source>
        <strain evidence="2 3">SM2107</strain>
    </source>
</reference>
<proteinExistence type="predicted"/>
<protein>
    <submittedName>
        <fullName evidence="2">Uncharacterized protein</fullName>
    </submittedName>
</protein>
<dbReference type="EMBL" id="JAHRID010000001">
    <property type="protein sequence ID" value="MBV2127961.1"/>
    <property type="molecule type" value="Genomic_DNA"/>
</dbReference>
<organism evidence="2 3">
    <name type="scientific">Arsukibacterium indicum</name>
    <dbReference type="NCBI Taxonomy" id="2848612"/>
    <lineage>
        <taxon>Bacteria</taxon>
        <taxon>Pseudomonadati</taxon>
        <taxon>Pseudomonadota</taxon>
        <taxon>Gammaproteobacteria</taxon>
        <taxon>Chromatiales</taxon>
        <taxon>Chromatiaceae</taxon>
        <taxon>Arsukibacterium</taxon>
    </lineage>
</organism>
<dbReference type="Proteomes" id="UP000704611">
    <property type="component" value="Unassembled WGS sequence"/>
</dbReference>
<gene>
    <name evidence="2" type="ORF">KQY15_02460</name>
</gene>
<dbReference type="RefSeq" id="WP_217666888.1">
    <property type="nucleotide sequence ID" value="NZ_JAHRID010000001.1"/>
</dbReference>
<evidence type="ECO:0000313" key="3">
    <source>
        <dbReference type="Proteomes" id="UP000704611"/>
    </source>
</evidence>
<accession>A0ABS6MI08</accession>
<name>A0ABS6MI08_9GAMM</name>